<evidence type="ECO:0008006" key="3">
    <source>
        <dbReference type="Google" id="ProtNLM"/>
    </source>
</evidence>
<name>A0AAJ3NSI4_9MYCO</name>
<dbReference type="AlphaFoldDB" id="A0AAJ3NSI4"/>
<accession>A0AAJ3NSI4</accession>
<dbReference type="EMBL" id="LQPR01000022">
    <property type="protein sequence ID" value="ORW72668.1"/>
    <property type="molecule type" value="Genomic_DNA"/>
</dbReference>
<sequence>MSIDLTGGIDRSREYVFAQRPDNPEMRDSVSFWTVDDRGQIGLPRIGIEAVAANWDNHEAQINVAFPDGRVYRLRENGPSLPPEALDGKPTVLGGAGLVFHCVEPFQTWTMSYEGKAVQTSSADLLTGKTHGPHVDVAFHVEAKMAVPPWIQGTLQRDAGDRIKNSVEGALMGGPRYEQLFRATGTVSIAGDTQDFTGSGLRIRRQGVRKLAGFWGHAWQSALFPSGKAFGFIAYPPRPDGEPTFNEGYIFTGDGDLIPARAVQAPWLTRLQALGEDVSVVLETADATVHIEGETVFSTHDIHHNDGTFSVRAMKQEHSNFPALQQAGVRYHWDGEQTYGMLERSNPIENIDLGDRHGD</sequence>
<organism evidence="1 2">
    <name type="scientific">Mycobacterium saskatchewanense</name>
    <dbReference type="NCBI Taxonomy" id="220927"/>
    <lineage>
        <taxon>Bacteria</taxon>
        <taxon>Bacillati</taxon>
        <taxon>Actinomycetota</taxon>
        <taxon>Actinomycetes</taxon>
        <taxon>Mycobacteriales</taxon>
        <taxon>Mycobacteriaceae</taxon>
        <taxon>Mycobacterium</taxon>
        <taxon>Mycobacterium simiae complex</taxon>
    </lineage>
</organism>
<evidence type="ECO:0000313" key="1">
    <source>
        <dbReference type="EMBL" id="ORW72668.1"/>
    </source>
</evidence>
<comment type="caution">
    <text evidence="1">The sequence shown here is derived from an EMBL/GenBank/DDBJ whole genome shotgun (WGS) entry which is preliminary data.</text>
</comment>
<dbReference type="SUPFAM" id="SSF159245">
    <property type="entry name" value="AttH-like"/>
    <property type="match status" value="1"/>
</dbReference>
<gene>
    <name evidence="1" type="ORF">AWC23_09465</name>
</gene>
<reference evidence="1 2" key="1">
    <citation type="submission" date="2016-01" db="EMBL/GenBank/DDBJ databases">
        <title>The new phylogeny of the genus Mycobacterium.</title>
        <authorList>
            <person name="Tarcisio F."/>
            <person name="Conor M."/>
            <person name="Antonella G."/>
            <person name="Elisabetta G."/>
            <person name="Giulia F.S."/>
            <person name="Sara T."/>
            <person name="Anna F."/>
            <person name="Clotilde B."/>
            <person name="Roberto B."/>
            <person name="Veronica D.S."/>
            <person name="Fabio R."/>
            <person name="Monica P."/>
            <person name="Olivier J."/>
            <person name="Enrico T."/>
            <person name="Nicola S."/>
        </authorList>
    </citation>
    <scope>NUCLEOTIDE SEQUENCE [LARGE SCALE GENOMIC DNA]</scope>
    <source>
        <strain evidence="1 2">DSM 44616</strain>
    </source>
</reference>
<keyword evidence="2" id="KW-1185">Reference proteome</keyword>
<dbReference type="RefSeq" id="WP_085255079.1">
    <property type="nucleotide sequence ID" value="NZ_AP022573.1"/>
</dbReference>
<dbReference type="Proteomes" id="UP000193387">
    <property type="component" value="Unassembled WGS sequence"/>
</dbReference>
<evidence type="ECO:0000313" key="2">
    <source>
        <dbReference type="Proteomes" id="UP000193387"/>
    </source>
</evidence>
<protein>
    <recommendedName>
        <fullName evidence="3">6-phosphofructokinase</fullName>
    </recommendedName>
</protein>
<proteinExistence type="predicted"/>